<protein>
    <submittedName>
        <fullName evidence="2">Amidohydrolase</fullName>
    </submittedName>
</protein>
<evidence type="ECO:0000259" key="1">
    <source>
        <dbReference type="PROSITE" id="PS50263"/>
    </source>
</evidence>
<feature type="domain" description="CN hydrolase" evidence="1">
    <location>
        <begin position="5"/>
        <end position="238"/>
    </location>
</feature>
<dbReference type="PANTHER" id="PTHR47799">
    <property type="entry name" value="OMEGA-AMIDASE YAFV"/>
    <property type="match status" value="1"/>
</dbReference>
<reference evidence="2 3" key="1">
    <citation type="submission" date="2022-07" db="EMBL/GenBank/DDBJ databases">
        <title>Fecal culturing of patients with breast cancer.</title>
        <authorList>
            <person name="Teng N.M.Y."/>
            <person name="Kiu R."/>
            <person name="Evans R."/>
            <person name="Baker D.J."/>
            <person name="Zenner C."/>
            <person name="Robinson S.D."/>
            <person name="Hall L.J."/>
        </authorList>
    </citation>
    <scope>NUCLEOTIDE SEQUENCE [LARGE SCALE GENOMIC DNA]</scope>
    <source>
        <strain evidence="2 3">LH1063</strain>
    </source>
</reference>
<dbReference type="RefSeq" id="WP_255026818.1">
    <property type="nucleotide sequence ID" value="NZ_JANDHW010000005.1"/>
</dbReference>
<dbReference type="NCBIfam" id="NF007757">
    <property type="entry name" value="PRK10438.1"/>
    <property type="match status" value="1"/>
</dbReference>
<name>A0ABT1MGM8_9BACT</name>
<accession>A0ABT1MGM8</accession>
<dbReference type="InterPro" id="IPR036526">
    <property type="entry name" value="C-N_Hydrolase_sf"/>
</dbReference>
<gene>
    <name evidence="2" type="ORF">NMU02_06790</name>
</gene>
<keyword evidence="3" id="KW-1185">Reference proteome</keyword>
<dbReference type="PANTHER" id="PTHR47799:SF1">
    <property type="entry name" value="OMEGA-AMIDASE YAFV"/>
    <property type="match status" value="1"/>
</dbReference>
<proteinExistence type="predicted"/>
<dbReference type="Gene3D" id="3.60.110.10">
    <property type="entry name" value="Carbon-nitrogen hydrolase"/>
    <property type="match status" value="1"/>
</dbReference>
<evidence type="ECO:0000313" key="2">
    <source>
        <dbReference type="EMBL" id="MCP9611794.1"/>
    </source>
</evidence>
<dbReference type="PROSITE" id="PS50263">
    <property type="entry name" value="CN_HYDROLASE"/>
    <property type="match status" value="1"/>
</dbReference>
<dbReference type="SUPFAM" id="SSF56317">
    <property type="entry name" value="Carbon-nitrogen hydrolase"/>
    <property type="match status" value="1"/>
</dbReference>
<dbReference type="Pfam" id="PF00795">
    <property type="entry name" value="CN_hydrolase"/>
    <property type="match status" value="1"/>
</dbReference>
<organism evidence="2 3">
    <name type="scientific">Coprobacter tertius</name>
    <dbReference type="NCBI Taxonomy" id="2944915"/>
    <lineage>
        <taxon>Bacteria</taxon>
        <taxon>Pseudomonadati</taxon>
        <taxon>Bacteroidota</taxon>
        <taxon>Bacteroidia</taxon>
        <taxon>Bacteroidales</taxon>
        <taxon>Barnesiellaceae</taxon>
        <taxon>Coprobacter</taxon>
    </lineage>
</organism>
<comment type="caution">
    <text evidence="2">The sequence shown here is derived from an EMBL/GenBank/DDBJ whole genome shotgun (WGS) entry which is preliminary data.</text>
</comment>
<dbReference type="EMBL" id="JANDHW010000005">
    <property type="protein sequence ID" value="MCP9611794.1"/>
    <property type="molecule type" value="Genomic_DNA"/>
</dbReference>
<sequence>MKDILRVSLVQCDIAWENIDKNLLEKEKVIKELAGKTDFVIFPEMFTTGFTMNSHSLYENNDGKTITRIKKWANEYQVALSGSFIAEENNRYYNRAFFAKPDGEVFFYDKRHLFRMGNENKFFTSGETPATIHYNGWNISLAICYDLRFPVWLRNQNNNYDLLVVVANWPDSRISAWKTLLSARAIENGAYVCGVNRIGDDATTLHYPGESMICNMKGESLAFGECDRECIVSAELSLQKLQNFRNKFPMWKDSDSFKILS</sequence>
<evidence type="ECO:0000313" key="3">
    <source>
        <dbReference type="Proteomes" id="UP001205603"/>
    </source>
</evidence>
<dbReference type="CDD" id="cd07575">
    <property type="entry name" value="Xc-1258_like"/>
    <property type="match status" value="1"/>
</dbReference>
<dbReference type="InterPro" id="IPR003010">
    <property type="entry name" value="C-N_Hydrolase"/>
</dbReference>
<dbReference type="Proteomes" id="UP001205603">
    <property type="component" value="Unassembled WGS sequence"/>
</dbReference>
<dbReference type="InterPro" id="IPR052737">
    <property type="entry name" value="Omega-amidase_YafV"/>
</dbReference>